<dbReference type="InterPro" id="IPR035976">
    <property type="entry name" value="Sushi/SCR/CCP_sf"/>
</dbReference>
<gene>
    <name evidence="5" type="ORF">HPBE_LOCUS19538</name>
</gene>
<evidence type="ECO:0000313" key="5">
    <source>
        <dbReference type="EMBL" id="VDP15452.1"/>
    </source>
</evidence>
<feature type="compositionally biased region" description="Polar residues" evidence="3">
    <location>
        <begin position="9"/>
        <end position="24"/>
    </location>
</feature>
<reference evidence="5 6" key="1">
    <citation type="submission" date="2018-11" db="EMBL/GenBank/DDBJ databases">
        <authorList>
            <consortium name="Pathogen Informatics"/>
        </authorList>
    </citation>
    <scope>NUCLEOTIDE SEQUENCE [LARGE SCALE GENOMIC DNA]</scope>
</reference>
<evidence type="ECO:0000256" key="3">
    <source>
        <dbReference type="SAM" id="MobiDB-lite"/>
    </source>
</evidence>
<dbReference type="OrthoDB" id="5804959at2759"/>
<feature type="region of interest" description="Disordered" evidence="3">
    <location>
        <begin position="1"/>
        <end position="24"/>
    </location>
</feature>
<keyword evidence="2" id="KW-0768">Sushi</keyword>
<evidence type="ECO:0000259" key="4">
    <source>
        <dbReference type="PROSITE" id="PS50923"/>
    </source>
</evidence>
<dbReference type="PROSITE" id="PS50923">
    <property type="entry name" value="SUSHI"/>
    <property type="match status" value="1"/>
</dbReference>
<evidence type="ECO:0000313" key="6">
    <source>
        <dbReference type="Proteomes" id="UP000050761"/>
    </source>
</evidence>
<name>A0A183GBQ0_HELPZ</name>
<evidence type="ECO:0000256" key="1">
    <source>
        <dbReference type="ARBA" id="ARBA00023157"/>
    </source>
</evidence>
<dbReference type="WBParaSite" id="HPBE_0001953901-mRNA-1">
    <property type="protein sequence ID" value="HPBE_0001953901-mRNA-1"/>
    <property type="gene ID" value="HPBE_0001953901"/>
</dbReference>
<sequence>MDSLGGVSTVCSSNSPSACTPPSNTTANHDRYVFSTPLKDGLYESGTEVALFCKSGPVVCGSSSSTCSGGDWYPPLGRCPVKGLTIVISTTNVVPPQHMNSISSDFKHLAHGGEGWELNMRIHETVGEKVMKKEYTFKCAWKTTIDLWEPIGTQKHVQGGRREASVLPTVF</sequence>
<protein>
    <submittedName>
        <fullName evidence="7">Sushi domain-containing protein</fullName>
    </submittedName>
</protein>
<evidence type="ECO:0000256" key="2">
    <source>
        <dbReference type="PROSITE-ProRule" id="PRU00302"/>
    </source>
</evidence>
<keyword evidence="6" id="KW-1185">Reference proteome</keyword>
<feature type="domain" description="Sushi" evidence="4">
    <location>
        <begin position="17"/>
        <end position="81"/>
    </location>
</feature>
<accession>A0A183GBQ0</accession>
<accession>A0A3P8ALQ7</accession>
<dbReference type="SUPFAM" id="SSF57535">
    <property type="entry name" value="Complement control module/SCR domain"/>
    <property type="match status" value="1"/>
</dbReference>
<organism evidence="6 7">
    <name type="scientific">Heligmosomoides polygyrus</name>
    <name type="common">Parasitic roundworm</name>
    <dbReference type="NCBI Taxonomy" id="6339"/>
    <lineage>
        <taxon>Eukaryota</taxon>
        <taxon>Metazoa</taxon>
        <taxon>Ecdysozoa</taxon>
        <taxon>Nematoda</taxon>
        <taxon>Chromadorea</taxon>
        <taxon>Rhabditida</taxon>
        <taxon>Rhabditina</taxon>
        <taxon>Rhabditomorpha</taxon>
        <taxon>Strongyloidea</taxon>
        <taxon>Heligmosomidae</taxon>
        <taxon>Heligmosomoides</taxon>
    </lineage>
</organism>
<comment type="caution">
    <text evidence="2">Lacks conserved residue(s) required for the propagation of feature annotation.</text>
</comment>
<dbReference type="AlphaFoldDB" id="A0A183GBQ0"/>
<dbReference type="EMBL" id="UZAH01031438">
    <property type="protein sequence ID" value="VDP15452.1"/>
    <property type="molecule type" value="Genomic_DNA"/>
</dbReference>
<keyword evidence="1" id="KW-1015">Disulfide bond</keyword>
<proteinExistence type="predicted"/>
<dbReference type="Gene3D" id="2.10.70.10">
    <property type="entry name" value="Complement Module, domain 1"/>
    <property type="match status" value="1"/>
</dbReference>
<reference evidence="7" key="2">
    <citation type="submission" date="2019-09" db="UniProtKB">
        <authorList>
            <consortium name="WormBaseParasite"/>
        </authorList>
    </citation>
    <scope>IDENTIFICATION</scope>
</reference>
<evidence type="ECO:0000313" key="7">
    <source>
        <dbReference type="WBParaSite" id="HPBE_0001953901-mRNA-1"/>
    </source>
</evidence>
<dbReference type="Proteomes" id="UP000050761">
    <property type="component" value="Unassembled WGS sequence"/>
</dbReference>
<dbReference type="InterPro" id="IPR000436">
    <property type="entry name" value="Sushi_SCR_CCP_dom"/>
</dbReference>